<gene>
    <name evidence="1" type="ORF">FHW16_001718</name>
</gene>
<organism evidence="1 2">
    <name type="scientific">Phyllobacterium myrsinacearum</name>
    <dbReference type="NCBI Taxonomy" id="28101"/>
    <lineage>
        <taxon>Bacteria</taxon>
        <taxon>Pseudomonadati</taxon>
        <taxon>Pseudomonadota</taxon>
        <taxon>Alphaproteobacteria</taxon>
        <taxon>Hyphomicrobiales</taxon>
        <taxon>Phyllobacteriaceae</taxon>
        <taxon>Phyllobacterium</taxon>
    </lineage>
</organism>
<evidence type="ECO:0000313" key="2">
    <source>
        <dbReference type="Proteomes" id="UP000549052"/>
    </source>
</evidence>
<keyword evidence="2" id="KW-1185">Reference proteome</keyword>
<dbReference type="Proteomes" id="UP000549052">
    <property type="component" value="Unassembled WGS sequence"/>
</dbReference>
<comment type="caution">
    <text evidence="1">The sequence shown here is derived from an EMBL/GenBank/DDBJ whole genome shotgun (WGS) entry which is preliminary data.</text>
</comment>
<sequence>MHALVLRLGLKGRTSWVFPRELPPMEAECTIFRHKLGITNFGKSKADGREFWLPKRKGPLRRVAPQFRLAQSCRLAFLPGASQGAYSTERRSPMESIRRLVAVCEITRHQITSFSFVEHKLRMGCIASGFKRKFSTTPLAALESALPAGNEAHRFCQTSGLSIPEYMIWSC</sequence>
<dbReference type="AlphaFoldDB" id="A0A839EKM4"/>
<accession>A0A839EKM4</accession>
<evidence type="ECO:0000313" key="1">
    <source>
        <dbReference type="EMBL" id="MBA8878036.1"/>
    </source>
</evidence>
<protein>
    <submittedName>
        <fullName evidence="1">Uncharacterized protein</fullName>
    </submittedName>
</protein>
<dbReference type="EMBL" id="JACGXN010000001">
    <property type="protein sequence ID" value="MBA8878036.1"/>
    <property type="molecule type" value="Genomic_DNA"/>
</dbReference>
<name>A0A839EKM4_9HYPH</name>
<reference evidence="1 2" key="1">
    <citation type="submission" date="2020-07" db="EMBL/GenBank/DDBJ databases">
        <title>Genomic Encyclopedia of Type Strains, Phase IV (KMG-V): Genome sequencing to study the core and pangenomes of soil and plant-associated prokaryotes.</title>
        <authorList>
            <person name="Whitman W."/>
        </authorList>
    </citation>
    <scope>NUCLEOTIDE SEQUENCE [LARGE SCALE GENOMIC DNA]</scope>
    <source>
        <strain evidence="1 2">AN3</strain>
    </source>
</reference>
<proteinExistence type="predicted"/>